<evidence type="ECO:0000313" key="2">
    <source>
        <dbReference type="Proteomes" id="UP000027195"/>
    </source>
</evidence>
<evidence type="ECO:0000313" key="1">
    <source>
        <dbReference type="EMBL" id="KDQ11042.1"/>
    </source>
</evidence>
<dbReference type="HOGENOM" id="CLU_040935_0_0_1"/>
<dbReference type="Proteomes" id="UP000027195">
    <property type="component" value="Unassembled WGS sequence"/>
</dbReference>
<accession>A0A067MGM7</accession>
<sequence>MMDVPDKPRDVVCDAERHTANSPSTQQELVELYPGLSGSAGTSIDGLPAELLSEIFVLSTRYCGVTPSTFCLVNRAWHALAINTPQLWCNLDIQFRQSDGTAQRTLSARAIDTRIALSRGTPIDVTIQFARRSFARHSPGTEQEVSNIFNSIRPSMSRWRSLSIVEATPFHIYLTLQECAAAAPSVEFIYLCAVYDDVYGPEWTLENKFRPTPKLQKLVLRSVHAIPIKALLTPPLSSAPPSFPWLTRLISLSITDSMHRRWEAIAPIYHGILRVLGEAVHLQYLTLNLPGIDCSEDLWPDGTSITMPSLIDLRLFCINVTKPLRRLITPALISLRIREGDIYPHPEYESDVARFFHQSTPFLRILRFANLSLHKGDFTVWQSVFSALPALEELCFVGENVLPVFILEFLARPHGGWICPLLRELVWLGATDPEDSLRTPGALIDLLTARNPTESHSITPADSPARVQLLGFPAVNLNDEQLGVVHACGVRHISSVGLGEVVEDLEYLDLV</sequence>
<dbReference type="InParanoid" id="A0A067MGM7"/>
<gene>
    <name evidence="1" type="ORF">BOTBODRAFT_35795</name>
</gene>
<organism evidence="1 2">
    <name type="scientific">Botryobasidium botryosum (strain FD-172 SS1)</name>
    <dbReference type="NCBI Taxonomy" id="930990"/>
    <lineage>
        <taxon>Eukaryota</taxon>
        <taxon>Fungi</taxon>
        <taxon>Dikarya</taxon>
        <taxon>Basidiomycota</taxon>
        <taxon>Agaricomycotina</taxon>
        <taxon>Agaricomycetes</taxon>
        <taxon>Cantharellales</taxon>
        <taxon>Botryobasidiaceae</taxon>
        <taxon>Botryobasidium</taxon>
    </lineage>
</organism>
<protein>
    <recommendedName>
        <fullName evidence="3">F-box domain-containing protein</fullName>
    </recommendedName>
</protein>
<keyword evidence="2" id="KW-1185">Reference proteome</keyword>
<name>A0A067MGM7_BOTB1</name>
<dbReference type="EMBL" id="KL198062">
    <property type="protein sequence ID" value="KDQ11042.1"/>
    <property type="molecule type" value="Genomic_DNA"/>
</dbReference>
<reference evidence="2" key="1">
    <citation type="journal article" date="2014" name="Proc. Natl. Acad. Sci. U.S.A.">
        <title>Extensive sampling of basidiomycete genomes demonstrates inadequacy of the white-rot/brown-rot paradigm for wood decay fungi.</title>
        <authorList>
            <person name="Riley R."/>
            <person name="Salamov A.A."/>
            <person name="Brown D.W."/>
            <person name="Nagy L.G."/>
            <person name="Floudas D."/>
            <person name="Held B.W."/>
            <person name="Levasseur A."/>
            <person name="Lombard V."/>
            <person name="Morin E."/>
            <person name="Otillar R."/>
            <person name="Lindquist E.A."/>
            <person name="Sun H."/>
            <person name="LaButti K.M."/>
            <person name="Schmutz J."/>
            <person name="Jabbour D."/>
            <person name="Luo H."/>
            <person name="Baker S.E."/>
            <person name="Pisabarro A.G."/>
            <person name="Walton J.D."/>
            <person name="Blanchette R.A."/>
            <person name="Henrissat B."/>
            <person name="Martin F."/>
            <person name="Cullen D."/>
            <person name="Hibbett D.S."/>
            <person name="Grigoriev I.V."/>
        </authorList>
    </citation>
    <scope>NUCLEOTIDE SEQUENCE [LARGE SCALE GENOMIC DNA]</scope>
    <source>
        <strain evidence="2">FD-172 SS1</strain>
    </source>
</reference>
<dbReference type="OrthoDB" id="3217549at2759"/>
<dbReference type="AlphaFoldDB" id="A0A067MGM7"/>
<proteinExistence type="predicted"/>
<dbReference type="SUPFAM" id="SSF52047">
    <property type="entry name" value="RNI-like"/>
    <property type="match status" value="1"/>
</dbReference>
<evidence type="ECO:0008006" key="3">
    <source>
        <dbReference type="Google" id="ProtNLM"/>
    </source>
</evidence>